<dbReference type="GO" id="GO:0017061">
    <property type="term" value="F:S-methyl-5-thioadenosine phosphorylase activity"/>
    <property type="evidence" value="ECO:0007669"/>
    <property type="project" value="UniProtKB-UniRule"/>
</dbReference>
<keyword evidence="2 4" id="KW-0808">Transferase</keyword>
<dbReference type="PANTHER" id="PTHR42679">
    <property type="entry name" value="S-METHYL-5'-THIOADENOSINE PHOSPHORYLASE"/>
    <property type="match status" value="1"/>
</dbReference>
<protein>
    <recommendedName>
        <fullName evidence="4">S-methyl-5'-thioadenosine phosphorylase</fullName>
        <ecNumber evidence="4">2.4.2.28</ecNumber>
    </recommendedName>
    <alternativeName>
        <fullName evidence="4">5'-methylthioadenosine phosphorylase</fullName>
        <shortName evidence="4">MTA phosphorylase</shortName>
        <shortName evidence="4">MTAP</shortName>
        <shortName evidence="4">MTAPase</shortName>
    </alternativeName>
</protein>
<keyword evidence="4" id="KW-0963">Cytoplasm</keyword>
<evidence type="ECO:0000313" key="7">
    <source>
        <dbReference type="Proteomes" id="UP001497644"/>
    </source>
</evidence>
<dbReference type="CDD" id="cd09010">
    <property type="entry name" value="MTAP_SsMTAPII_like_MTIP"/>
    <property type="match status" value="1"/>
</dbReference>
<keyword evidence="7" id="KW-1185">Reference proteome</keyword>
<comment type="pathway">
    <text evidence="4">Amino-acid biosynthesis; L-methionine biosynthesis via salvage pathway; S-methyl-5-thio-alpha-D-ribose 1-phosphate from S-methyl-5'-thioadenosine (phosphorylase route): step 1/1.</text>
</comment>
<feature type="binding site" evidence="4">
    <location>
        <position position="196"/>
    </location>
    <ligand>
        <name>substrate</name>
    </ligand>
</feature>
<feature type="binding site" evidence="4">
    <location>
        <position position="13"/>
    </location>
    <ligand>
        <name>phosphate</name>
        <dbReference type="ChEBI" id="CHEBI:43474"/>
    </ligand>
</feature>
<comment type="subcellular location">
    <subcellularLocation>
        <location evidence="4">Cytoplasm</location>
    </subcellularLocation>
    <subcellularLocation>
        <location evidence="4">Nucleus</location>
    </subcellularLocation>
</comment>
<dbReference type="HAMAP" id="MF_01963">
    <property type="entry name" value="MTAP"/>
    <property type="match status" value="1"/>
</dbReference>
<dbReference type="InterPro" id="IPR000845">
    <property type="entry name" value="Nucleoside_phosphorylase_d"/>
</dbReference>
<feature type="binding site" evidence="4">
    <location>
        <begin position="220"/>
        <end position="222"/>
    </location>
    <ligand>
        <name>substrate</name>
    </ligand>
</feature>
<feature type="binding site" evidence="4">
    <location>
        <position position="197"/>
    </location>
    <ligand>
        <name>phosphate</name>
        <dbReference type="ChEBI" id="CHEBI:43474"/>
    </ligand>
</feature>
<dbReference type="InterPro" id="IPR018099">
    <property type="entry name" value="Purine_phosphorylase-2_CS"/>
</dbReference>
<comment type="function">
    <text evidence="4">Catalyzes the reversible phosphorylation of S-methyl-5'-thioadenosine (MTA) to adenine and 5-methylthioribose-1-phosphate. Involved in the breakdown of MTA, a major by-product of polyamine biosynthesis. Responsible for the first step in the methionine salvage pathway after MTA has been generated from S-adenosylmethionine. Has broad substrate specificity with 6-aminopurine nucleosides as preferred substrates.</text>
</comment>
<reference evidence="6" key="1">
    <citation type="submission" date="2024-04" db="EMBL/GenBank/DDBJ databases">
        <authorList>
            <consortium name="Molecular Ecology Group"/>
        </authorList>
    </citation>
    <scope>NUCLEOTIDE SEQUENCE</scope>
</reference>
<feature type="binding site" evidence="4">
    <location>
        <begin position="93"/>
        <end position="94"/>
    </location>
    <ligand>
        <name>phosphate</name>
        <dbReference type="ChEBI" id="CHEBI:43474"/>
    </ligand>
</feature>
<dbReference type="SUPFAM" id="SSF53167">
    <property type="entry name" value="Purine and uridine phosphorylases"/>
    <property type="match status" value="1"/>
</dbReference>
<proteinExistence type="inferred from homology"/>
<dbReference type="PROSITE" id="PS01240">
    <property type="entry name" value="PNP_MTAP_2"/>
    <property type="match status" value="1"/>
</dbReference>
<organism evidence="6 7">
    <name type="scientific">Lasius platythorax</name>
    <dbReference type="NCBI Taxonomy" id="488582"/>
    <lineage>
        <taxon>Eukaryota</taxon>
        <taxon>Metazoa</taxon>
        <taxon>Ecdysozoa</taxon>
        <taxon>Arthropoda</taxon>
        <taxon>Hexapoda</taxon>
        <taxon>Insecta</taxon>
        <taxon>Pterygota</taxon>
        <taxon>Neoptera</taxon>
        <taxon>Endopterygota</taxon>
        <taxon>Hymenoptera</taxon>
        <taxon>Apocrita</taxon>
        <taxon>Aculeata</taxon>
        <taxon>Formicoidea</taxon>
        <taxon>Formicidae</taxon>
        <taxon>Formicinae</taxon>
        <taxon>Lasius</taxon>
        <taxon>Lasius</taxon>
    </lineage>
</organism>
<dbReference type="InterPro" id="IPR035994">
    <property type="entry name" value="Nucleoside_phosphorylase_sf"/>
</dbReference>
<evidence type="ECO:0000256" key="4">
    <source>
        <dbReference type="HAMAP-Rule" id="MF_03155"/>
    </source>
</evidence>
<evidence type="ECO:0000259" key="5">
    <source>
        <dbReference type="Pfam" id="PF01048"/>
    </source>
</evidence>
<feature type="domain" description="Nucleoside phosphorylase" evidence="5">
    <location>
        <begin position="6"/>
        <end position="255"/>
    </location>
</feature>
<dbReference type="InterPro" id="IPR010044">
    <property type="entry name" value="MTAP"/>
</dbReference>
<keyword evidence="1 4" id="KW-0328">Glycosyltransferase</keyword>
<comment type="subunit">
    <text evidence="4">Homotrimer.</text>
</comment>
<keyword evidence="3 4" id="KW-0660">Purine salvage</keyword>
<evidence type="ECO:0000256" key="1">
    <source>
        <dbReference type="ARBA" id="ARBA00022676"/>
    </source>
</evidence>
<dbReference type="PANTHER" id="PTHR42679:SF2">
    <property type="entry name" value="S-METHYL-5'-THIOADENOSINE PHOSPHORYLASE"/>
    <property type="match status" value="1"/>
</dbReference>
<dbReference type="GO" id="GO:0019509">
    <property type="term" value="P:L-methionine salvage from methylthioadenosine"/>
    <property type="evidence" value="ECO:0007669"/>
    <property type="project" value="UniProtKB-UniRule"/>
</dbReference>
<evidence type="ECO:0000256" key="2">
    <source>
        <dbReference type="ARBA" id="ARBA00022679"/>
    </source>
</evidence>
<gene>
    <name evidence="6" type="ORF">LPLAT_LOCUS7794</name>
</gene>
<dbReference type="EMBL" id="OZ034826">
    <property type="protein sequence ID" value="CAL1681863.1"/>
    <property type="molecule type" value="Genomic_DNA"/>
</dbReference>
<accession>A0AAV2NQQ9</accession>
<feature type="binding site" evidence="4">
    <location>
        <begin position="60"/>
        <end position="61"/>
    </location>
    <ligand>
        <name>phosphate</name>
        <dbReference type="ChEBI" id="CHEBI:43474"/>
    </ligand>
</feature>
<comment type="similarity">
    <text evidence="4">Belongs to the PNP/MTAP phosphorylase family. MTAP subfamily.</text>
</comment>
<dbReference type="GO" id="GO:0005634">
    <property type="term" value="C:nucleus"/>
    <property type="evidence" value="ECO:0007669"/>
    <property type="project" value="UniProtKB-SubCell"/>
</dbReference>
<feature type="site" description="Important for substrate specificity" evidence="4">
    <location>
        <position position="233"/>
    </location>
</feature>
<evidence type="ECO:0000256" key="3">
    <source>
        <dbReference type="ARBA" id="ARBA00022726"/>
    </source>
</evidence>
<evidence type="ECO:0000313" key="6">
    <source>
        <dbReference type="EMBL" id="CAL1681863.1"/>
    </source>
</evidence>
<dbReference type="EC" id="2.4.2.28" evidence="4"/>
<dbReference type="Proteomes" id="UP001497644">
    <property type="component" value="Chromosome 3"/>
</dbReference>
<dbReference type="Gene3D" id="3.40.50.1580">
    <property type="entry name" value="Nucleoside phosphorylase domain"/>
    <property type="match status" value="1"/>
</dbReference>
<comment type="catalytic activity">
    <reaction evidence="4">
        <text>S-methyl-5'-thioadenosine + phosphate = 5-(methylsulfanyl)-alpha-D-ribose 1-phosphate + adenine</text>
        <dbReference type="Rhea" id="RHEA:11852"/>
        <dbReference type="ChEBI" id="CHEBI:16708"/>
        <dbReference type="ChEBI" id="CHEBI:17509"/>
        <dbReference type="ChEBI" id="CHEBI:43474"/>
        <dbReference type="ChEBI" id="CHEBI:58533"/>
        <dbReference type="EC" id="2.4.2.28"/>
    </reaction>
</comment>
<dbReference type="GO" id="GO:0005829">
    <property type="term" value="C:cytosol"/>
    <property type="evidence" value="ECO:0007669"/>
    <property type="project" value="TreeGrafter"/>
</dbReference>
<name>A0AAV2NQQ9_9HYME</name>
<dbReference type="Pfam" id="PF01048">
    <property type="entry name" value="PNP_UDP_1"/>
    <property type="match status" value="1"/>
</dbReference>
<dbReference type="AlphaFoldDB" id="A0AAV2NQQ9"/>
<sequence>MANQIKVGIIGGSGLGDSLHKTFNCNNTISRENAKNDFGYPSSDLYYGCIDGVNIVLLSRHGAGHKINPTGVNYRANIEALRLAGCTHILASTACGSLTESISRGQLVVPDSFIDRTFSRKNTFYDGTSVKYSGVCHIPMEPAFDPRTSEILIQAAKKLGYNIRKGGTVVTIEGPRFSSKAESNALRLWGGHLVNMTICPEVFLAKEAGLLYAAVAMATDYDCWRDCEDNVHAADVVVVFKQNIDKITNVLLETVKIIRSGEWKQDINKLKDLIESSNVSSKD</sequence>
<feature type="site" description="Important for substrate specificity" evidence="4">
    <location>
        <position position="178"/>
    </location>
</feature>
<keyword evidence="4" id="KW-0539">Nucleus</keyword>
<dbReference type="GO" id="GO:0006166">
    <property type="term" value="P:purine ribonucleoside salvage"/>
    <property type="evidence" value="ECO:0007669"/>
    <property type="project" value="UniProtKB-KW"/>
</dbReference>